<keyword evidence="3" id="KW-0210">Decarboxylase</keyword>
<dbReference type="GO" id="GO:0004590">
    <property type="term" value="F:orotidine-5'-phosphate decarboxylase activity"/>
    <property type="evidence" value="ECO:0007669"/>
    <property type="project" value="UniProtKB-UniRule"/>
</dbReference>
<comment type="catalytic activity">
    <reaction evidence="6">
        <text>orotidine 5'-phosphate + H(+) = UMP + CO2</text>
        <dbReference type="Rhea" id="RHEA:11596"/>
        <dbReference type="ChEBI" id="CHEBI:15378"/>
        <dbReference type="ChEBI" id="CHEBI:16526"/>
        <dbReference type="ChEBI" id="CHEBI:57538"/>
        <dbReference type="ChEBI" id="CHEBI:57865"/>
        <dbReference type="EC" id="4.1.1.23"/>
    </reaction>
</comment>
<proteinExistence type="inferred from homology"/>
<evidence type="ECO:0000256" key="4">
    <source>
        <dbReference type="ARBA" id="ARBA00022975"/>
    </source>
</evidence>
<gene>
    <name evidence="9" type="primary">pyrF</name>
    <name evidence="9" type="ORF">IAA97_01305</name>
</gene>
<evidence type="ECO:0000256" key="7">
    <source>
        <dbReference type="NCBIfam" id="TIGR02127"/>
    </source>
</evidence>
<comment type="similarity">
    <text evidence="2">Belongs to the OMP decarboxylase family. Type 2 subfamily.</text>
</comment>
<dbReference type="NCBIfam" id="TIGR02127">
    <property type="entry name" value="pyrF_sub2"/>
    <property type="match status" value="1"/>
</dbReference>
<reference evidence="9" key="1">
    <citation type="submission" date="2020-10" db="EMBL/GenBank/DDBJ databases">
        <authorList>
            <person name="Gilroy R."/>
        </authorList>
    </citation>
    <scope>NUCLEOTIDE SEQUENCE</scope>
    <source>
        <strain evidence="9">7293</strain>
    </source>
</reference>
<evidence type="ECO:0000256" key="5">
    <source>
        <dbReference type="ARBA" id="ARBA00023239"/>
    </source>
</evidence>
<keyword evidence="4" id="KW-0665">Pyrimidine biosynthesis</keyword>
<dbReference type="Pfam" id="PF00215">
    <property type="entry name" value="OMPdecase"/>
    <property type="match status" value="1"/>
</dbReference>
<sequence length="293" mass="31659">MSYIDLLRESAKNSGNIVCMGLDPVLSVLPESEEPTRARLSAYFAEIFHRMRLEGISPAAFKPNIGYYSSLDNPREEDFQGSLALADILDLLENFFPGVPVILDSKRGDIARSSGNYAKEAFDCWKTDAVTVSPYMGTDSVMPFAYEGKGIYVLNRTSNPGAVDLQNIVTMDAVDEKDLYPMYIAVAHRIAYWATEHSGIGAVVGATSMKELGEIASYYAGKDIPMLIPGVGSQGGSAADVIAALKSSGYDLSLARINSSSGLTHPWKKGAAPEDWLDEVMSAIHALIEEASI</sequence>
<dbReference type="EC" id="4.1.1.23" evidence="7"/>
<comment type="caution">
    <text evidence="9">The sequence shown here is derived from an EMBL/GenBank/DDBJ whole genome shotgun (WGS) entry which is preliminary data.</text>
</comment>
<protein>
    <recommendedName>
        <fullName evidence="7">Orotidine-5'-phosphate decarboxylase</fullName>
        <ecNumber evidence="7">4.1.1.23</ecNumber>
    </recommendedName>
</protein>
<dbReference type="InterPro" id="IPR001754">
    <property type="entry name" value="OMPdeCOase_dom"/>
</dbReference>
<dbReference type="GO" id="GO:0006207">
    <property type="term" value="P:'de novo' pyrimidine nucleobase biosynthetic process"/>
    <property type="evidence" value="ECO:0007669"/>
    <property type="project" value="InterPro"/>
</dbReference>
<dbReference type="SMART" id="SM00934">
    <property type="entry name" value="OMPdecase"/>
    <property type="match status" value="1"/>
</dbReference>
<accession>A0A9D9H4I8</accession>
<dbReference type="EMBL" id="JADIMT010000022">
    <property type="protein sequence ID" value="MBO8435604.1"/>
    <property type="molecule type" value="Genomic_DNA"/>
</dbReference>
<feature type="domain" description="Orotidine 5'-phosphate decarboxylase" evidence="8">
    <location>
        <begin position="17"/>
        <end position="257"/>
    </location>
</feature>
<evidence type="ECO:0000313" key="10">
    <source>
        <dbReference type="Proteomes" id="UP000823615"/>
    </source>
</evidence>
<dbReference type="InterPro" id="IPR011060">
    <property type="entry name" value="RibuloseP-bd_barrel"/>
</dbReference>
<dbReference type="AlphaFoldDB" id="A0A9D9H4I8"/>
<dbReference type="InterPro" id="IPR013785">
    <property type="entry name" value="Aldolase_TIM"/>
</dbReference>
<evidence type="ECO:0000256" key="3">
    <source>
        <dbReference type="ARBA" id="ARBA00022793"/>
    </source>
</evidence>
<evidence type="ECO:0000313" key="9">
    <source>
        <dbReference type="EMBL" id="MBO8435604.1"/>
    </source>
</evidence>
<keyword evidence="5 9" id="KW-0456">Lyase</keyword>
<dbReference type="PANTHER" id="PTHR43375:SF1">
    <property type="entry name" value="OROTIDINE 5'-PHOSPHATE DECARBOXYLASE"/>
    <property type="match status" value="1"/>
</dbReference>
<evidence type="ECO:0000256" key="2">
    <source>
        <dbReference type="ARBA" id="ARBA00008847"/>
    </source>
</evidence>
<evidence type="ECO:0000256" key="6">
    <source>
        <dbReference type="ARBA" id="ARBA00049157"/>
    </source>
</evidence>
<reference evidence="9" key="2">
    <citation type="journal article" date="2021" name="PeerJ">
        <title>Extensive microbial diversity within the chicken gut microbiome revealed by metagenomics and culture.</title>
        <authorList>
            <person name="Gilroy R."/>
            <person name="Ravi A."/>
            <person name="Getino M."/>
            <person name="Pursley I."/>
            <person name="Horton D.L."/>
            <person name="Alikhan N.F."/>
            <person name="Baker D."/>
            <person name="Gharbi K."/>
            <person name="Hall N."/>
            <person name="Watson M."/>
            <person name="Adriaenssens E.M."/>
            <person name="Foster-Nyarko E."/>
            <person name="Jarju S."/>
            <person name="Secka A."/>
            <person name="Antonio M."/>
            <person name="Oren A."/>
            <person name="Chaudhuri R.R."/>
            <person name="La Ragione R."/>
            <person name="Hildebrand F."/>
            <person name="Pallen M.J."/>
        </authorList>
    </citation>
    <scope>NUCLEOTIDE SEQUENCE</scope>
    <source>
        <strain evidence="9">7293</strain>
    </source>
</reference>
<organism evidence="9 10">
    <name type="scientific">Candidatus Ornithospirochaeta stercoripullorum</name>
    <dbReference type="NCBI Taxonomy" id="2840899"/>
    <lineage>
        <taxon>Bacteria</taxon>
        <taxon>Pseudomonadati</taxon>
        <taxon>Spirochaetota</taxon>
        <taxon>Spirochaetia</taxon>
        <taxon>Spirochaetales</taxon>
        <taxon>Spirochaetaceae</taxon>
        <taxon>Spirochaetaceae incertae sedis</taxon>
        <taxon>Candidatus Ornithospirochaeta</taxon>
    </lineage>
</organism>
<dbReference type="Proteomes" id="UP000823615">
    <property type="component" value="Unassembled WGS sequence"/>
</dbReference>
<dbReference type="GO" id="GO:0009220">
    <property type="term" value="P:pyrimidine ribonucleotide biosynthetic process"/>
    <property type="evidence" value="ECO:0007669"/>
    <property type="project" value="UniProtKB-UniRule"/>
</dbReference>
<dbReference type="InterPro" id="IPR011995">
    <property type="entry name" value="OMPdecase_type-2"/>
</dbReference>
<comment type="pathway">
    <text evidence="1">Pyrimidine metabolism; UMP biosynthesis via de novo pathway; UMP from orotate: step 2/2.</text>
</comment>
<evidence type="ECO:0000259" key="8">
    <source>
        <dbReference type="SMART" id="SM00934"/>
    </source>
</evidence>
<name>A0A9D9H4I8_9SPIO</name>
<dbReference type="SUPFAM" id="SSF51366">
    <property type="entry name" value="Ribulose-phoshate binding barrel"/>
    <property type="match status" value="1"/>
</dbReference>
<dbReference type="PANTHER" id="PTHR43375">
    <property type="entry name" value="OROTIDINE 5'-PHOSPHATE DECARBOXYLASE"/>
    <property type="match status" value="1"/>
</dbReference>
<evidence type="ECO:0000256" key="1">
    <source>
        <dbReference type="ARBA" id="ARBA00004861"/>
    </source>
</evidence>
<dbReference type="Gene3D" id="3.20.20.70">
    <property type="entry name" value="Aldolase class I"/>
    <property type="match status" value="1"/>
</dbReference>